<keyword evidence="2" id="KW-0677">Repeat</keyword>
<dbReference type="InterPro" id="IPR018247">
    <property type="entry name" value="EF_Hand_1_Ca_BS"/>
</dbReference>
<dbReference type="Gene3D" id="2.130.10.10">
    <property type="entry name" value="YVTN repeat-like/Quinoprotein amine dehydrogenase"/>
    <property type="match status" value="4"/>
</dbReference>
<dbReference type="InterPro" id="IPR019775">
    <property type="entry name" value="WD40_repeat_CS"/>
</dbReference>
<dbReference type="RefSeq" id="WP_069857460.1">
    <property type="nucleotide sequence ID" value="NZ_BDFE01000008.1"/>
</dbReference>
<feature type="repeat" description="WD" evidence="3">
    <location>
        <begin position="499"/>
        <end position="540"/>
    </location>
</feature>
<dbReference type="SUPFAM" id="SSF50978">
    <property type="entry name" value="WD40 repeat-like"/>
    <property type="match status" value="1"/>
</dbReference>
<keyword evidence="5" id="KW-1185">Reference proteome</keyword>
<accession>A0A194AFV7</accession>
<dbReference type="PROSITE" id="PS00018">
    <property type="entry name" value="EF_HAND_1"/>
    <property type="match status" value="1"/>
</dbReference>
<evidence type="ECO:0000256" key="2">
    <source>
        <dbReference type="ARBA" id="ARBA00022737"/>
    </source>
</evidence>
<dbReference type="PROSITE" id="PS51257">
    <property type="entry name" value="PROKAR_LIPOPROTEIN"/>
    <property type="match status" value="1"/>
</dbReference>
<dbReference type="AlphaFoldDB" id="A0A194AFV7"/>
<dbReference type="InterPro" id="IPR020472">
    <property type="entry name" value="WD40_PAC1"/>
</dbReference>
<dbReference type="PANTHER" id="PTHR19879:SF9">
    <property type="entry name" value="TRANSCRIPTION INITIATION FACTOR TFIID SUBUNIT 5"/>
    <property type="match status" value="1"/>
</dbReference>
<comment type="caution">
    <text evidence="4">The sequence shown here is derived from an EMBL/GenBank/DDBJ whole genome shotgun (WGS) entry which is preliminary data.</text>
</comment>
<dbReference type="SUPFAM" id="SSF82171">
    <property type="entry name" value="DPP6 N-terminal domain-like"/>
    <property type="match status" value="1"/>
</dbReference>
<feature type="repeat" description="WD" evidence="3">
    <location>
        <begin position="182"/>
        <end position="222"/>
    </location>
</feature>
<evidence type="ECO:0000256" key="3">
    <source>
        <dbReference type="PROSITE-ProRule" id="PRU00221"/>
    </source>
</evidence>
<gene>
    <name evidence="4" type="ORF">DPF_0665</name>
</gene>
<name>A0A194AFV7_9BACT</name>
<organism evidence="4 5">
    <name type="scientific">Desulfoplanes formicivorans</name>
    <dbReference type="NCBI Taxonomy" id="1592317"/>
    <lineage>
        <taxon>Bacteria</taxon>
        <taxon>Pseudomonadati</taxon>
        <taxon>Thermodesulfobacteriota</taxon>
        <taxon>Desulfovibrionia</taxon>
        <taxon>Desulfovibrionales</taxon>
        <taxon>Desulfoplanaceae</taxon>
        <taxon>Desulfoplanes</taxon>
    </lineage>
</organism>
<feature type="repeat" description="WD" evidence="3">
    <location>
        <begin position="223"/>
        <end position="264"/>
    </location>
</feature>
<dbReference type="CDD" id="cd00200">
    <property type="entry name" value="WD40"/>
    <property type="match status" value="1"/>
</dbReference>
<dbReference type="InterPro" id="IPR036322">
    <property type="entry name" value="WD40_repeat_dom_sf"/>
</dbReference>
<dbReference type="Pfam" id="PF00400">
    <property type="entry name" value="WD40"/>
    <property type="match status" value="6"/>
</dbReference>
<keyword evidence="1 3" id="KW-0853">WD repeat</keyword>
<protein>
    <submittedName>
        <fullName evidence="4">Uncharacterized protein</fullName>
    </submittedName>
</protein>
<dbReference type="Gene3D" id="3.40.50.1460">
    <property type="match status" value="1"/>
</dbReference>
<sequence length="986" mass="105919">MENGFTRRGAVGMLKLIILFLAVVACLPSVARSQPVPMIVDTGGHTASIRAMDVSRNGRWLVTGSEDKTVRIWDVIQKHCLQMIPMTSPPGLQGTVFALDIAPDDRIVAVGGLMGGQPGDVAMGRVLLLSLPEGTCIATLEHAPSPVHAIAFSPDGRLLAAGSEDGIVRIWDMDQGTLVHSFHGHGGTVGCLAWIDASRLVSGGDDGRILVWGMDELAPIGTLSGHTGRVACLAVSPDGTMLVSGSHDGSVREWDLAAMQHVRQWSLQTASILSLSFRGDGKFVLATTGGLGLGSGRCMIVDPETARVKTLFSGHVQGVNEGLFVPGTSLVATAGEDQTVRLWDTQKGRLVHRFVGRGCRITEVGFGPGGDRIFWKIGPSVLRAPDNTTHAVRPETLEMRFQEGYLDVAAVSLPADVQGPFLNVGTRRLVRNVGADATRSLLEVYDHDQRRFMINRTYEDKREHTAASFTPDGRYVVSGGGRGALAMYRVQDGVKVRDFKGHTGGVTCLAVSPDGTRLVSGSLDQTVRLWNLATGELLATILYATNDEWIAWIPAGYYACSPSGESLLGCLLASENNNNHDILQVVPAETFARYLYQPDLVRATISQGRSAAALDRTALLPVTSEFLSRHRPPGIDLVSPADGAVLGSRQQELLVSLHARGDDPISCRLRVNGFGRDMPQPEAGWSGHLRVPVVLEPGENTVGCVCEGPHGARSSAEIQVHLPEDGNATRKMPGDLYYLGVGVERLGAFAHMDLPTSSDDVKMVARLFTTLRGRGYAKVHERLVSDDYGHPPTRAHIHDALAWLEQAGPRDTIIVMLAGQGVLDQDDRPVFLPRDTRPLGRHGYAWESVVDIDSLLVRLGKLKARTLVLCDVAHTGPLDMTRIMRRARALGVAVLSATRGWQKTAPAYASIPCSPLAYAVFKGIGPGLLADASGDGRVDLDELGAYVTREVQAIDRKLVPSLVVPVGYGQWMVADSGMGSRVTGRD</sequence>
<evidence type="ECO:0000313" key="4">
    <source>
        <dbReference type="EMBL" id="GAU07966.1"/>
    </source>
</evidence>
<dbReference type="EMBL" id="BDFE01000008">
    <property type="protein sequence ID" value="GAU07966.1"/>
    <property type="molecule type" value="Genomic_DNA"/>
</dbReference>
<dbReference type="InterPro" id="IPR015943">
    <property type="entry name" value="WD40/YVTN_repeat-like_dom_sf"/>
</dbReference>
<dbReference type="PROSITE" id="PS00678">
    <property type="entry name" value="WD_REPEATS_1"/>
    <property type="match status" value="4"/>
</dbReference>
<evidence type="ECO:0000256" key="1">
    <source>
        <dbReference type="ARBA" id="ARBA00022574"/>
    </source>
</evidence>
<dbReference type="InterPro" id="IPR001680">
    <property type="entry name" value="WD40_rpt"/>
</dbReference>
<dbReference type="PRINTS" id="PR00320">
    <property type="entry name" value="GPROTEINBRPT"/>
</dbReference>
<dbReference type="PROSITE" id="PS50294">
    <property type="entry name" value="WD_REPEATS_REGION"/>
    <property type="match status" value="6"/>
</dbReference>
<dbReference type="Proteomes" id="UP000095200">
    <property type="component" value="Unassembled WGS sequence"/>
</dbReference>
<evidence type="ECO:0000313" key="5">
    <source>
        <dbReference type="Proteomes" id="UP000095200"/>
    </source>
</evidence>
<dbReference type="STRING" id="1592317.DPF_0665"/>
<feature type="repeat" description="WD" evidence="3">
    <location>
        <begin position="312"/>
        <end position="353"/>
    </location>
</feature>
<feature type="repeat" description="WD" evidence="3">
    <location>
        <begin position="140"/>
        <end position="181"/>
    </location>
</feature>
<dbReference type="PANTHER" id="PTHR19879">
    <property type="entry name" value="TRANSCRIPTION INITIATION FACTOR TFIID"/>
    <property type="match status" value="1"/>
</dbReference>
<reference evidence="5" key="1">
    <citation type="submission" date="2016-06" db="EMBL/GenBank/DDBJ databases">
        <title>Draft genome sequence of Desulfoplanes formicivorans strain Pf12B.</title>
        <authorList>
            <person name="Watanabe M."/>
            <person name="Kojima H."/>
            <person name="Fukui M."/>
        </authorList>
    </citation>
    <scope>NUCLEOTIDE SEQUENCE [LARGE SCALE GENOMIC DNA]</scope>
    <source>
        <strain evidence="5">Pf12B</strain>
    </source>
</reference>
<feature type="repeat" description="WD" evidence="3">
    <location>
        <begin position="42"/>
        <end position="75"/>
    </location>
</feature>
<dbReference type="PROSITE" id="PS50082">
    <property type="entry name" value="WD_REPEATS_2"/>
    <property type="match status" value="6"/>
</dbReference>
<dbReference type="SMART" id="SM00320">
    <property type="entry name" value="WD40"/>
    <property type="match status" value="8"/>
</dbReference>
<proteinExistence type="predicted"/>